<accession>A0A8K0NSF9</accession>
<keyword evidence="8 10" id="KW-0012">Acyltransferase</keyword>
<dbReference type="PIRSF" id="PIRSF000439">
    <property type="entry name" value="Oat_ACAT_DAG_ARE"/>
    <property type="match status" value="1"/>
</dbReference>
<evidence type="ECO:0000256" key="10">
    <source>
        <dbReference type="PIRNR" id="PIRNR000439"/>
    </source>
</evidence>
<protein>
    <recommendedName>
        <fullName evidence="10">O-acyltransferase</fullName>
    </recommendedName>
</protein>
<feature type="compositionally biased region" description="Polar residues" evidence="12">
    <location>
        <begin position="356"/>
        <end position="374"/>
    </location>
</feature>
<gene>
    <name evidence="14" type="ORF">FFLO_01708</name>
</gene>
<sequence length="651" mass="71721">MSTNLPQEAVQLTTQLPAKGATIPMENGTLSVRPYRSSSTSKLKALVSYTPRSSGLDRTNVKAASDEFRGFYSLFWIGLALLFVRTSYDSWETNRTILSGTFGRLITGDALVLAISDAIMVGSMFVCVPFVKGLVNGWYGYYWVGVAIQHAWQCVFLGMAVWWGFHRQWYWVQSGFLVLHALSSMMKMHSYCAHNGMLSDIYRTLKKEERRLSDLLARQPDGGEKIRLEADKNRAEQAVKAKAAGGEEAGPLAALKEGGTDGGLSSIPGTPLPVGTPAIPAGATAVSTGYISHSDVLRLRLGAKGRMQSNASTLSETSNADELSAMSSAVAAVGGGVGADTSSVVGARSRAGSVATQIPLGTSLEPTHSVPGSTSRKEKHPLSYSPDPLVSTLASNIDAMRAELTSQGSDDTTTAGIEAGEGEAIVWPANVGWKEYWLFMCMPTLCYQLSYPRTTTFRPLYVVEKVFATFGVFSLIYTLTEHYIMPHIPRPGEPMLRAYANLALPMVINYLLIFECVCNAFAEMTYFADREFYQDWWNSTTWDEFARKWNKPVHTFLLRHVYASTITTYRLSRISATFLTFLLSALCHELVMAVVSKKIRPYLFAMQMAQLPMIYVGKLPIFRRNKTVGNIVFWIGLMSGFPLLAIAYLVY</sequence>
<reference evidence="14" key="1">
    <citation type="submission" date="2020-04" db="EMBL/GenBank/DDBJ databases">
        <title>Analysis of mating type loci in Filobasidium floriforme.</title>
        <authorList>
            <person name="Nowrousian M."/>
        </authorList>
    </citation>
    <scope>NUCLEOTIDE SEQUENCE</scope>
    <source>
        <strain evidence="14">CBS 6242</strain>
    </source>
</reference>
<dbReference type="InterPro" id="IPR014371">
    <property type="entry name" value="Oat_ACAT_DAG_ARE"/>
</dbReference>
<dbReference type="Pfam" id="PF03062">
    <property type="entry name" value="MBOAT"/>
    <property type="match status" value="1"/>
</dbReference>
<dbReference type="GO" id="GO:0034737">
    <property type="term" value="F:ergosterol O-acyltransferase activity"/>
    <property type="evidence" value="ECO:0007669"/>
    <property type="project" value="TreeGrafter"/>
</dbReference>
<comment type="similarity">
    <text evidence="2 10">Belongs to the membrane-bound acyltransferase family. Sterol o-acyltransferase subfamily.</text>
</comment>
<dbReference type="OrthoDB" id="10039049at2759"/>
<feature type="region of interest" description="Disordered" evidence="12">
    <location>
        <begin position="250"/>
        <end position="271"/>
    </location>
</feature>
<dbReference type="EMBL" id="JABELV010000024">
    <property type="protein sequence ID" value="KAG7562879.1"/>
    <property type="molecule type" value="Genomic_DNA"/>
</dbReference>
<evidence type="ECO:0000256" key="6">
    <source>
        <dbReference type="ARBA" id="ARBA00022989"/>
    </source>
</evidence>
<keyword evidence="6 13" id="KW-1133">Transmembrane helix</keyword>
<evidence type="ECO:0000256" key="5">
    <source>
        <dbReference type="ARBA" id="ARBA00022824"/>
    </source>
</evidence>
<comment type="function">
    <text evidence="9">Sterol O-acyltransferase that catalyzes the formation of stery esters.</text>
</comment>
<evidence type="ECO:0000256" key="4">
    <source>
        <dbReference type="ARBA" id="ARBA00022692"/>
    </source>
</evidence>
<evidence type="ECO:0000256" key="8">
    <source>
        <dbReference type="ARBA" id="ARBA00023315"/>
    </source>
</evidence>
<feature type="transmembrane region" description="Helical" evidence="13">
    <location>
        <begin position="140"/>
        <end position="163"/>
    </location>
</feature>
<evidence type="ECO:0000256" key="13">
    <source>
        <dbReference type="SAM" id="Phobius"/>
    </source>
</evidence>
<feature type="transmembrane region" description="Helical" evidence="13">
    <location>
        <begin position="108"/>
        <end position="128"/>
    </location>
</feature>
<dbReference type="GO" id="GO:0008204">
    <property type="term" value="P:ergosterol metabolic process"/>
    <property type="evidence" value="ECO:0007669"/>
    <property type="project" value="TreeGrafter"/>
</dbReference>
<evidence type="ECO:0000256" key="12">
    <source>
        <dbReference type="SAM" id="MobiDB-lite"/>
    </source>
</evidence>
<keyword evidence="4 13" id="KW-0812">Transmembrane</keyword>
<evidence type="ECO:0000313" key="15">
    <source>
        <dbReference type="Proteomes" id="UP000812966"/>
    </source>
</evidence>
<organism evidence="14 15">
    <name type="scientific">Filobasidium floriforme</name>
    <dbReference type="NCBI Taxonomy" id="5210"/>
    <lineage>
        <taxon>Eukaryota</taxon>
        <taxon>Fungi</taxon>
        <taxon>Dikarya</taxon>
        <taxon>Basidiomycota</taxon>
        <taxon>Agaricomycotina</taxon>
        <taxon>Tremellomycetes</taxon>
        <taxon>Filobasidiales</taxon>
        <taxon>Filobasidiaceae</taxon>
        <taxon>Filobasidium</taxon>
    </lineage>
</organism>
<feature type="transmembrane region" description="Helical" evidence="13">
    <location>
        <begin position="70"/>
        <end position="88"/>
    </location>
</feature>
<evidence type="ECO:0000256" key="3">
    <source>
        <dbReference type="ARBA" id="ARBA00022679"/>
    </source>
</evidence>
<evidence type="ECO:0000313" key="14">
    <source>
        <dbReference type="EMBL" id="KAG7562879.1"/>
    </source>
</evidence>
<keyword evidence="5 10" id="KW-0256">Endoplasmic reticulum</keyword>
<evidence type="ECO:0000256" key="9">
    <source>
        <dbReference type="ARBA" id="ARBA00023568"/>
    </source>
</evidence>
<keyword evidence="7 10" id="KW-0472">Membrane</keyword>
<feature type="transmembrane region" description="Helical" evidence="13">
    <location>
        <begin position="631"/>
        <end position="650"/>
    </location>
</feature>
<dbReference type="Proteomes" id="UP000812966">
    <property type="component" value="Unassembled WGS sequence"/>
</dbReference>
<feature type="active site" evidence="11">
    <location>
        <position position="588"/>
    </location>
</feature>
<comment type="subcellular location">
    <subcellularLocation>
        <location evidence="1 10">Endoplasmic reticulum membrane</location>
        <topology evidence="1 10">Multi-pass membrane protein</topology>
    </subcellularLocation>
</comment>
<dbReference type="PANTHER" id="PTHR10408">
    <property type="entry name" value="STEROL O-ACYLTRANSFERASE"/>
    <property type="match status" value="1"/>
</dbReference>
<evidence type="ECO:0000256" key="2">
    <source>
        <dbReference type="ARBA" id="ARBA00009010"/>
    </source>
</evidence>
<evidence type="ECO:0000256" key="1">
    <source>
        <dbReference type="ARBA" id="ARBA00004477"/>
    </source>
</evidence>
<evidence type="ECO:0000256" key="11">
    <source>
        <dbReference type="PIRSR" id="PIRSR000439-1"/>
    </source>
</evidence>
<dbReference type="GO" id="GO:0005789">
    <property type="term" value="C:endoplasmic reticulum membrane"/>
    <property type="evidence" value="ECO:0007669"/>
    <property type="project" value="UniProtKB-SubCell"/>
</dbReference>
<feature type="region of interest" description="Disordered" evidence="12">
    <location>
        <begin position="356"/>
        <end position="385"/>
    </location>
</feature>
<dbReference type="PANTHER" id="PTHR10408:SF9">
    <property type="entry name" value="STEROL O-ACYLTRANSFERASE 2-RELATED"/>
    <property type="match status" value="1"/>
</dbReference>
<feature type="transmembrane region" description="Helical" evidence="13">
    <location>
        <begin position="574"/>
        <end position="595"/>
    </location>
</feature>
<keyword evidence="15" id="KW-1185">Reference proteome</keyword>
<evidence type="ECO:0000256" key="7">
    <source>
        <dbReference type="ARBA" id="ARBA00023136"/>
    </source>
</evidence>
<dbReference type="AlphaFoldDB" id="A0A8K0NSF9"/>
<comment type="caution">
    <text evidence="14">The sequence shown here is derived from an EMBL/GenBank/DDBJ whole genome shotgun (WGS) entry which is preliminary data.</text>
</comment>
<dbReference type="InterPro" id="IPR004299">
    <property type="entry name" value="MBOAT_fam"/>
</dbReference>
<name>A0A8K0NSF9_9TREE</name>
<proteinExistence type="inferred from homology"/>
<keyword evidence="3 10" id="KW-0808">Transferase</keyword>